<keyword evidence="6 10" id="KW-0732">Signal</keyword>
<evidence type="ECO:0000256" key="7">
    <source>
        <dbReference type="ARBA" id="ARBA00022764"/>
    </source>
</evidence>
<keyword evidence="9 10" id="KW-0143">Chaperone</keyword>
<dbReference type="PANTHER" id="PTHR35869:SF1">
    <property type="entry name" value="OUTER-MEMBRANE LIPOPROTEIN CARRIER PROTEIN"/>
    <property type="match status" value="1"/>
</dbReference>
<keyword evidence="12" id="KW-1185">Reference proteome</keyword>
<evidence type="ECO:0000256" key="1">
    <source>
        <dbReference type="ARBA" id="ARBA00004418"/>
    </source>
</evidence>
<name>A0ABS3ZC22_9GAMM</name>
<dbReference type="CDD" id="cd16325">
    <property type="entry name" value="LolA"/>
    <property type="match status" value="1"/>
</dbReference>
<dbReference type="EMBL" id="JACVEW010000015">
    <property type="protein sequence ID" value="MBP0049171.1"/>
    <property type="molecule type" value="Genomic_DNA"/>
</dbReference>
<keyword evidence="5 10" id="KW-0813">Transport</keyword>
<dbReference type="Proteomes" id="UP000810171">
    <property type="component" value="Unassembled WGS sequence"/>
</dbReference>
<dbReference type="HAMAP" id="MF_00240">
    <property type="entry name" value="LolA"/>
    <property type="match status" value="1"/>
</dbReference>
<dbReference type="Pfam" id="PF03548">
    <property type="entry name" value="LolA"/>
    <property type="match status" value="1"/>
</dbReference>
<evidence type="ECO:0000256" key="2">
    <source>
        <dbReference type="ARBA" id="ARBA00007615"/>
    </source>
</evidence>
<evidence type="ECO:0000256" key="6">
    <source>
        <dbReference type="ARBA" id="ARBA00022729"/>
    </source>
</evidence>
<evidence type="ECO:0000256" key="5">
    <source>
        <dbReference type="ARBA" id="ARBA00022448"/>
    </source>
</evidence>
<protein>
    <recommendedName>
        <fullName evidence="4 10">Outer-membrane lipoprotein carrier protein</fullName>
    </recommendedName>
</protein>
<dbReference type="InterPro" id="IPR004564">
    <property type="entry name" value="OM_lipoprot_carrier_LolA-like"/>
</dbReference>
<dbReference type="PANTHER" id="PTHR35869">
    <property type="entry name" value="OUTER-MEMBRANE LIPOPROTEIN CARRIER PROTEIN"/>
    <property type="match status" value="1"/>
</dbReference>
<gene>
    <name evidence="10 11" type="primary">lolA</name>
    <name evidence="11" type="ORF">H9C73_10515</name>
</gene>
<keyword evidence="8 10" id="KW-0653">Protein transport</keyword>
<comment type="similarity">
    <text evidence="2 10">Belongs to the LolA family.</text>
</comment>
<feature type="chain" id="PRO_5044916675" description="Outer-membrane lipoprotein carrier protein" evidence="10">
    <location>
        <begin position="20"/>
        <end position="209"/>
    </location>
</feature>
<organism evidence="11 12">
    <name type="scientific">Marinobacterium alkalitolerans</name>
    <dbReference type="NCBI Taxonomy" id="1542925"/>
    <lineage>
        <taxon>Bacteria</taxon>
        <taxon>Pseudomonadati</taxon>
        <taxon>Pseudomonadota</taxon>
        <taxon>Gammaproteobacteria</taxon>
        <taxon>Oceanospirillales</taxon>
        <taxon>Oceanospirillaceae</taxon>
        <taxon>Marinobacterium</taxon>
    </lineage>
</organism>
<dbReference type="NCBIfam" id="TIGR00547">
    <property type="entry name" value="lolA"/>
    <property type="match status" value="1"/>
</dbReference>
<dbReference type="RefSeq" id="WP_209287790.1">
    <property type="nucleotide sequence ID" value="NZ_JACVEW010000015.1"/>
</dbReference>
<evidence type="ECO:0000313" key="11">
    <source>
        <dbReference type="EMBL" id="MBP0049171.1"/>
    </source>
</evidence>
<sequence length="209" mass="23345" precursor="true">MLKKLISACALMLPLSLQAGPVEELEMLLSGHESAQADFVQFSLNEGGNRAEESNGHFVVQRPNRFRWVTETPFEQQIISDGQYIWVYDPDLEQVTRKPADQQGNSAPAMILNGQIQTLGKDFAISKIDEDASGVALFELVPREPENSTFTRIRLLFEQGRITELSMQDSLGQRSMLVLDGLEYDPELPDGVFDFVPPEGVDVILDQGF</sequence>
<dbReference type="InterPro" id="IPR018323">
    <property type="entry name" value="OM_lipoprot_carrier_LolA_Pbac"/>
</dbReference>
<evidence type="ECO:0000256" key="3">
    <source>
        <dbReference type="ARBA" id="ARBA00011245"/>
    </source>
</evidence>
<dbReference type="InterPro" id="IPR029046">
    <property type="entry name" value="LolA/LolB/LppX"/>
</dbReference>
<dbReference type="SUPFAM" id="SSF89392">
    <property type="entry name" value="Prokaryotic lipoproteins and lipoprotein localization factors"/>
    <property type="match status" value="1"/>
</dbReference>
<comment type="caution">
    <text evidence="11">The sequence shown here is derived from an EMBL/GenBank/DDBJ whole genome shotgun (WGS) entry which is preliminary data.</text>
</comment>
<comment type="subunit">
    <text evidence="3 10">Monomer.</text>
</comment>
<evidence type="ECO:0000256" key="8">
    <source>
        <dbReference type="ARBA" id="ARBA00022927"/>
    </source>
</evidence>
<feature type="signal peptide" evidence="10">
    <location>
        <begin position="1"/>
        <end position="19"/>
    </location>
</feature>
<comment type="function">
    <text evidence="10">Participates in the translocation of lipoproteins from the inner membrane to the outer membrane. Only forms a complex with a lipoprotein if the residue after the N-terminal Cys is not an aspartate (The Asp acts as a targeting signal to indicate that the lipoprotein should stay in the inner membrane).</text>
</comment>
<reference evidence="11 12" key="1">
    <citation type="submission" date="2020-09" db="EMBL/GenBank/DDBJ databases">
        <authorList>
            <person name="Tanuku N.R.S."/>
        </authorList>
    </citation>
    <scope>NUCLEOTIDE SEQUENCE [LARGE SCALE GENOMIC DNA]</scope>
    <source>
        <strain evidence="11 12">AK62</strain>
    </source>
</reference>
<proteinExistence type="inferred from homology"/>
<evidence type="ECO:0000256" key="10">
    <source>
        <dbReference type="HAMAP-Rule" id="MF_00240"/>
    </source>
</evidence>
<evidence type="ECO:0000313" key="12">
    <source>
        <dbReference type="Proteomes" id="UP000810171"/>
    </source>
</evidence>
<keyword evidence="7 10" id="KW-0574">Periplasm</keyword>
<comment type="subcellular location">
    <subcellularLocation>
        <location evidence="1 10">Periplasm</location>
    </subcellularLocation>
</comment>
<keyword evidence="11" id="KW-0449">Lipoprotein</keyword>
<accession>A0ABS3ZC22</accession>
<dbReference type="Gene3D" id="2.50.20.10">
    <property type="entry name" value="Lipoprotein localisation LolA/LolB/LppX"/>
    <property type="match status" value="1"/>
</dbReference>
<evidence type="ECO:0000256" key="9">
    <source>
        <dbReference type="ARBA" id="ARBA00023186"/>
    </source>
</evidence>
<evidence type="ECO:0000256" key="4">
    <source>
        <dbReference type="ARBA" id="ARBA00014035"/>
    </source>
</evidence>